<dbReference type="InterPro" id="IPR052028">
    <property type="entry name" value="HipA_Ser/Thr_kinase"/>
</dbReference>
<evidence type="ECO:0000259" key="4">
    <source>
        <dbReference type="Pfam" id="PF07804"/>
    </source>
</evidence>
<dbReference type="OrthoDB" id="9805913at2"/>
<organism evidence="5 6">
    <name type="scientific">Samsonia erythrinae</name>
    <dbReference type="NCBI Taxonomy" id="160434"/>
    <lineage>
        <taxon>Bacteria</taxon>
        <taxon>Pseudomonadati</taxon>
        <taxon>Pseudomonadota</taxon>
        <taxon>Gammaproteobacteria</taxon>
        <taxon>Enterobacterales</taxon>
        <taxon>Pectobacteriaceae</taxon>
        <taxon>Samsonia</taxon>
    </lineage>
</organism>
<keyword evidence="6" id="KW-1185">Reference proteome</keyword>
<dbReference type="GO" id="GO:0004674">
    <property type="term" value="F:protein serine/threonine kinase activity"/>
    <property type="evidence" value="ECO:0007669"/>
    <property type="project" value="TreeGrafter"/>
</dbReference>
<dbReference type="PANTHER" id="PTHR37419">
    <property type="entry name" value="SERINE/THREONINE-PROTEIN KINASE TOXIN HIPA"/>
    <property type="match status" value="1"/>
</dbReference>
<sequence>MTSEQTLMVHAFLPGSTQSVPTGKLHLQEEGVNLQASRFVYGLKYLKRNGAIEIDPVGLGILQGQQVAGQALFAQESALFGGIRDAAPDAWGRRVIEAKKRVPANSLPESVYLLEAGPNRTGALDVTPDGEPARELGASTDIKSLGYLLEAAERIENGVPLPANLHGIFDAGSSMGGMRPKATVVVEDGSHWLAKFSSRNDRGFCYPAIEHATLRLAHAAGLRVPETRLEEIGSGRFAMLIKRFDRVGGGDTTGRRHFVSALTLMNIHEMASIESSYAELANAMRRYLDAASLVEDLKELYRRMVFNILVNNDDDHLRNHGFVLMESPAQTPVRGAKEPQHAVKLAWRISPLYDVVPRPVHSHQRRLHLGVGAFGKEATLVNALSWCERFSLSRVEAMVEIDAIWRVVREWRNHFEELGVAGNDIDAVSPAFLHARYLGGDEVGIC</sequence>
<protein>
    <submittedName>
        <fullName evidence="5">Serine/threonine-protein kinase HipA</fullName>
    </submittedName>
</protein>
<dbReference type="Pfam" id="PF07804">
    <property type="entry name" value="HipA_C"/>
    <property type="match status" value="1"/>
</dbReference>
<evidence type="ECO:0000313" key="5">
    <source>
        <dbReference type="EMBL" id="TCV08588.1"/>
    </source>
</evidence>
<dbReference type="PANTHER" id="PTHR37419:SF8">
    <property type="entry name" value="TOXIN YJJJ"/>
    <property type="match status" value="1"/>
</dbReference>
<accession>A0A4V2VTR5</accession>
<feature type="domain" description="HipA-like C-terminal" evidence="4">
    <location>
        <begin position="173"/>
        <end position="398"/>
    </location>
</feature>
<dbReference type="InterPro" id="IPR012893">
    <property type="entry name" value="HipA-like_C"/>
</dbReference>
<evidence type="ECO:0000313" key="6">
    <source>
        <dbReference type="Proteomes" id="UP000295433"/>
    </source>
</evidence>
<dbReference type="EMBL" id="SMBY01000001">
    <property type="protein sequence ID" value="TCV08588.1"/>
    <property type="molecule type" value="Genomic_DNA"/>
</dbReference>
<evidence type="ECO:0000256" key="2">
    <source>
        <dbReference type="ARBA" id="ARBA00022679"/>
    </source>
</evidence>
<dbReference type="RefSeq" id="WP_132452196.1">
    <property type="nucleotide sequence ID" value="NZ_JAWIZJ010000001.1"/>
</dbReference>
<name>A0A4V2VTR5_9GAMM</name>
<evidence type="ECO:0000256" key="1">
    <source>
        <dbReference type="ARBA" id="ARBA00010164"/>
    </source>
</evidence>
<dbReference type="GO" id="GO:0005829">
    <property type="term" value="C:cytosol"/>
    <property type="evidence" value="ECO:0007669"/>
    <property type="project" value="TreeGrafter"/>
</dbReference>
<keyword evidence="2" id="KW-0808">Transferase</keyword>
<comment type="caution">
    <text evidence="5">The sequence shown here is derived from an EMBL/GenBank/DDBJ whole genome shotgun (WGS) entry which is preliminary data.</text>
</comment>
<reference evidence="5 6" key="1">
    <citation type="submission" date="2019-03" db="EMBL/GenBank/DDBJ databases">
        <title>Genomic Encyclopedia of Type Strains, Phase IV (KMG-IV): sequencing the most valuable type-strain genomes for metagenomic binning, comparative biology and taxonomic classification.</title>
        <authorList>
            <person name="Goeker M."/>
        </authorList>
    </citation>
    <scope>NUCLEOTIDE SEQUENCE [LARGE SCALE GENOMIC DNA]</scope>
    <source>
        <strain evidence="5 6">DSM 16730</strain>
    </source>
</reference>
<comment type="similarity">
    <text evidence="1">Belongs to the HipA Ser/Thr kinase family.</text>
</comment>
<gene>
    <name evidence="5" type="ORF">EDC54_10188</name>
</gene>
<dbReference type="AlphaFoldDB" id="A0A4V2VTR5"/>
<proteinExistence type="inferred from homology"/>
<dbReference type="Proteomes" id="UP000295433">
    <property type="component" value="Unassembled WGS sequence"/>
</dbReference>
<keyword evidence="3 5" id="KW-0418">Kinase</keyword>
<evidence type="ECO:0000256" key="3">
    <source>
        <dbReference type="ARBA" id="ARBA00022777"/>
    </source>
</evidence>